<sequence>MSLLTDTPSRQLLCASDATALRLEEIQFTVAEGPCIAAAASGTPVLVEDLREELPRWPFFSASTAEQLPEVRAVYALPLRLDDETLGSMNLLRRREGGLDAPAVREAQQVADAVVEALLSTHTELLTGSAAPAWEPADVIRSHWSSTHQAIGVVAARLGISISDALAHMRAEAFRTGQTLAEITAAVLNRPPRK</sequence>
<dbReference type="InterPro" id="IPR003018">
    <property type="entry name" value="GAF"/>
</dbReference>
<accession>A0ABU0NYS8</accession>
<name>A0ABU0NYS8_STRRH</name>
<dbReference type="EMBL" id="JAUSWV010000002">
    <property type="protein sequence ID" value="MDQ0584295.1"/>
    <property type="molecule type" value="Genomic_DNA"/>
</dbReference>
<dbReference type="Gene3D" id="3.30.450.40">
    <property type="match status" value="1"/>
</dbReference>
<reference evidence="2 3" key="1">
    <citation type="submission" date="2023-07" db="EMBL/GenBank/DDBJ databases">
        <title>Comparative genomics of wheat-associated soil bacteria to identify genetic determinants of phenazine resistance.</title>
        <authorList>
            <person name="Mouncey N."/>
        </authorList>
    </citation>
    <scope>NUCLEOTIDE SEQUENCE [LARGE SCALE GENOMIC DNA]</scope>
    <source>
        <strain evidence="2 3">B2I6</strain>
    </source>
</reference>
<dbReference type="Proteomes" id="UP001230654">
    <property type="component" value="Unassembled WGS sequence"/>
</dbReference>
<dbReference type="SUPFAM" id="SSF55781">
    <property type="entry name" value="GAF domain-like"/>
    <property type="match status" value="1"/>
</dbReference>
<dbReference type="RefSeq" id="WP_307166118.1">
    <property type="nucleotide sequence ID" value="NZ_JAUSWV010000002.1"/>
</dbReference>
<gene>
    <name evidence="2" type="ORF">QF030_006473</name>
</gene>
<dbReference type="Pfam" id="PF13185">
    <property type="entry name" value="GAF_2"/>
    <property type="match status" value="1"/>
</dbReference>
<organism evidence="2 3">
    <name type="scientific">Streptomyces rishiriensis</name>
    <dbReference type="NCBI Taxonomy" id="68264"/>
    <lineage>
        <taxon>Bacteria</taxon>
        <taxon>Bacillati</taxon>
        <taxon>Actinomycetota</taxon>
        <taxon>Actinomycetes</taxon>
        <taxon>Kitasatosporales</taxon>
        <taxon>Streptomycetaceae</taxon>
        <taxon>Streptomyces</taxon>
    </lineage>
</organism>
<comment type="caution">
    <text evidence="2">The sequence shown here is derived from an EMBL/GenBank/DDBJ whole genome shotgun (WGS) entry which is preliminary data.</text>
</comment>
<feature type="domain" description="GAF" evidence="1">
    <location>
        <begin position="4"/>
        <end position="118"/>
    </location>
</feature>
<evidence type="ECO:0000313" key="3">
    <source>
        <dbReference type="Proteomes" id="UP001230654"/>
    </source>
</evidence>
<dbReference type="InterPro" id="IPR029016">
    <property type="entry name" value="GAF-like_dom_sf"/>
</dbReference>
<proteinExistence type="predicted"/>
<evidence type="ECO:0000259" key="1">
    <source>
        <dbReference type="Pfam" id="PF13185"/>
    </source>
</evidence>
<keyword evidence="3" id="KW-1185">Reference proteome</keyword>
<protein>
    <submittedName>
        <fullName evidence="2">GAF domain-containing protein</fullName>
    </submittedName>
</protein>
<evidence type="ECO:0000313" key="2">
    <source>
        <dbReference type="EMBL" id="MDQ0584295.1"/>
    </source>
</evidence>